<organism evidence="1 2">
    <name type="scientific">Epilithonimonas bovis DSM 19482</name>
    <dbReference type="NCBI Taxonomy" id="1121284"/>
    <lineage>
        <taxon>Bacteria</taxon>
        <taxon>Pseudomonadati</taxon>
        <taxon>Bacteroidota</taxon>
        <taxon>Flavobacteriia</taxon>
        <taxon>Flavobacteriales</taxon>
        <taxon>Weeksellaceae</taxon>
        <taxon>Chryseobacterium group</taxon>
        <taxon>Epilithonimonas</taxon>
    </lineage>
</organism>
<evidence type="ECO:0000313" key="2">
    <source>
        <dbReference type="Proteomes" id="UP000187261"/>
    </source>
</evidence>
<reference evidence="2" key="1">
    <citation type="submission" date="2016-10" db="EMBL/GenBank/DDBJ databases">
        <authorList>
            <person name="Varghese N."/>
            <person name="Submissions S."/>
        </authorList>
    </citation>
    <scope>NUCLEOTIDE SEQUENCE [LARGE SCALE GENOMIC DNA]</scope>
    <source>
        <strain evidence="2">DSM 19482</strain>
    </source>
</reference>
<proteinExistence type="predicted"/>
<accession>A0A1U7PY79</accession>
<dbReference type="Proteomes" id="UP000187261">
    <property type="component" value="Unassembled WGS sequence"/>
</dbReference>
<dbReference type="STRING" id="1121284.SAMN05660493_01495"/>
<dbReference type="EMBL" id="FTPU01000013">
    <property type="protein sequence ID" value="SIT96800.1"/>
    <property type="molecule type" value="Genomic_DNA"/>
</dbReference>
<gene>
    <name evidence="1" type="ORF">SAMN05660493_01495</name>
</gene>
<keyword evidence="2" id="KW-1185">Reference proteome</keyword>
<dbReference type="AlphaFoldDB" id="A0A1U7PY79"/>
<dbReference type="RefSeq" id="WP_076783002.1">
    <property type="nucleotide sequence ID" value="NZ_FTPU01000013.1"/>
</dbReference>
<dbReference type="OrthoDB" id="1272500at2"/>
<protein>
    <submittedName>
        <fullName evidence="1">Uncharacterized protein</fullName>
    </submittedName>
</protein>
<sequence>MALKKRINIDNATSFKLEYFEGGSELKEKIFNSYKAMEQFHKRQSDFMYLDINRYALVDKTWHKFIQLRSPFVFEKEIEFINRVFNEKFEVENLQNSNNEEKNLQK</sequence>
<name>A0A1U7PY79_9FLAO</name>
<evidence type="ECO:0000313" key="1">
    <source>
        <dbReference type="EMBL" id="SIT96800.1"/>
    </source>
</evidence>